<protein>
    <submittedName>
        <fullName evidence="1">Uncharacterized protein</fullName>
    </submittedName>
</protein>
<accession>A0AC60QB79</accession>
<gene>
    <name evidence="1" type="ORF">HPB47_022265</name>
</gene>
<proteinExistence type="predicted"/>
<comment type="caution">
    <text evidence="1">The sequence shown here is derived from an EMBL/GenBank/DDBJ whole genome shotgun (WGS) entry which is preliminary data.</text>
</comment>
<sequence>MPTVCLVRNCSTTYRIVRPTYGSITCRASNIEEPCGFEPLTATVRTTSATTNIQVWQGLGLDTKHARLKSDAVPTQNLWFSSPPRKRRRSEDTSDWLDVVDVVVEASTSHRMVDGWTQTTRNVVTASCQTDGGDVQTRRNTLVTRAL</sequence>
<organism evidence="1 2">
    <name type="scientific">Ixodes persulcatus</name>
    <name type="common">Taiga tick</name>
    <dbReference type="NCBI Taxonomy" id="34615"/>
    <lineage>
        <taxon>Eukaryota</taxon>
        <taxon>Metazoa</taxon>
        <taxon>Ecdysozoa</taxon>
        <taxon>Arthropoda</taxon>
        <taxon>Chelicerata</taxon>
        <taxon>Arachnida</taxon>
        <taxon>Acari</taxon>
        <taxon>Parasitiformes</taxon>
        <taxon>Ixodida</taxon>
        <taxon>Ixodoidea</taxon>
        <taxon>Ixodidae</taxon>
        <taxon>Ixodinae</taxon>
        <taxon>Ixodes</taxon>
    </lineage>
</organism>
<keyword evidence="2" id="KW-1185">Reference proteome</keyword>
<evidence type="ECO:0000313" key="2">
    <source>
        <dbReference type="Proteomes" id="UP000805193"/>
    </source>
</evidence>
<evidence type="ECO:0000313" key="1">
    <source>
        <dbReference type="EMBL" id="KAG0430905.1"/>
    </source>
</evidence>
<dbReference type="EMBL" id="JABSTQ010009277">
    <property type="protein sequence ID" value="KAG0430905.1"/>
    <property type="molecule type" value="Genomic_DNA"/>
</dbReference>
<dbReference type="Proteomes" id="UP000805193">
    <property type="component" value="Unassembled WGS sequence"/>
</dbReference>
<name>A0AC60QB79_IXOPE</name>
<reference evidence="1 2" key="1">
    <citation type="journal article" date="2020" name="Cell">
        <title>Large-Scale Comparative Analyses of Tick Genomes Elucidate Their Genetic Diversity and Vector Capacities.</title>
        <authorList>
            <consortium name="Tick Genome and Microbiome Consortium (TIGMIC)"/>
            <person name="Jia N."/>
            <person name="Wang J."/>
            <person name="Shi W."/>
            <person name="Du L."/>
            <person name="Sun Y."/>
            <person name="Zhan W."/>
            <person name="Jiang J.F."/>
            <person name="Wang Q."/>
            <person name="Zhang B."/>
            <person name="Ji P."/>
            <person name="Bell-Sakyi L."/>
            <person name="Cui X.M."/>
            <person name="Yuan T.T."/>
            <person name="Jiang B.G."/>
            <person name="Yang W.F."/>
            <person name="Lam T.T."/>
            <person name="Chang Q.C."/>
            <person name="Ding S.J."/>
            <person name="Wang X.J."/>
            <person name="Zhu J.G."/>
            <person name="Ruan X.D."/>
            <person name="Zhao L."/>
            <person name="Wei J.T."/>
            <person name="Ye R.Z."/>
            <person name="Que T.C."/>
            <person name="Du C.H."/>
            <person name="Zhou Y.H."/>
            <person name="Cheng J.X."/>
            <person name="Dai P.F."/>
            <person name="Guo W.B."/>
            <person name="Han X.H."/>
            <person name="Huang E.J."/>
            <person name="Li L.F."/>
            <person name="Wei W."/>
            <person name="Gao Y.C."/>
            <person name="Liu J.Z."/>
            <person name="Shao H.Z."/>
            <person name="Wang X."/>
            <person name="Wang C.C."/>
            <person name="Yang T.C."/>
            <person name="Huo Q.B."/>
            <person name="Li W."/>
            <person name="Chen H.Y."/>
            <person name="Chen S.E."/>
            <person name="Zhou L.G."/>
            <person name="Ni X.B."/>
            <person name="Tian J.H."/>
            <person name="Sheng Y."/>
            <person name="Liu T."/>
            <person name="Pan Y.S."/>
            <person name="Xia L.Y."/>
            <person name="Li J."/>
            <person name="Zhao F."/>
            <person name="Cao W.C."/>
        </authorList>
    </citation>
    <scope>NUCLEOTIDE SEQUENCE [LARGE SCALE GENOMIC DNA]</scope>
    <source>
        <strain evidence="1">Iper-2018</strain>
    </source>
</reference>